<accession>G2Y813</accession>
<reference evidence="2" key="1">
    <citation type="journal article" date="2011" name="PLoS Genet.">
        <title>Genomic analysis of the necrotrophic fungal pathogens Sclerotinia sclerotiorum and Botrytis cinerea.</title>
        <authorList>
            <person name="Amselem J."/>
            <person name="Cuomo C.A."/>
            <person name="van Kan J.A."/>
            <person name="Viaud M."/>
            <person name="Benito E.P."/>
            <person name="Couloux A."/>
            <person name="Coutinho P.M."/>
            <person name="de Vries R.P."/>
            <person name="Dyer P.S."/>
            <person name="Fillinger S."/>
            <person name="Fournier E."/>
            <person name="Gout L."/>
            <person name="Hahn M."/>
            <person name="Kohn L."/>
            <person name="Lapalu N."/>
            <person name="Plummer K.M."/>
            <person name="Pradier J.M."/>
            <person name="Quevillon E."/>
            <person name="Sharon A."/>
            <person name="Simon A."/>
            <person name="ten Have A."/>
            <person name="Tudzynski B."/>
            <person name="Tudzynski P."/>
            <person name="Wincker P."/>
            <person name="Andrew M."/>
            <person name="Anthouard V."/>
            <person name="Beever R.E."/>
            <person name="Beffa R."/>
            <person name="Benoit I."/>
            <person name="Bouzid O."/>
            <person name="Brault B."/>
            <person name="Chen Z."/>
            <person name="Choquer M."/>
            <person name="Collemare J."/>
            <person name="Cotton P."/>
            <person name="Danchin E.G."/>
            <person name="Da Silva C."/>
            <person name="Gautier A."/>
            <person name="Giraud C."/>
            <person name="Giraud T."/>
            <person name="Gonzalez C."/>
            <person name="Grossetete S."/>
            <person name="Guldener U."/>
            <person name="Henrissat B."/>
            <person name="Howlett B.J."/>
            <person name="Kodira C."/>
            <person name="Kretschmer M."/>
            <person name="Lappartient A."/>
            <person name="Leroch M."/>
            <person name="Levis C."/>
            <person name="Mauceli E."/>
            <person name="Neuveglise C."/>
            <person name="Oeser B."/>
            <person name="Pearson M."/>
            <person name="Poulain J."/>
            <person name="Poussereau N."/>
            <person name="Quesneville H."/>
            <person name="Rascle C."/>
            <person name="Schumacher J."/>
            <person name="Segurens B."/>
            <person name="Sexton A."/>
            <person name="Silva E."/>
            <person name="Sirven C."/>
            <person name="Soanes D.M."/>
            <person name="Talbot N.J."/>
            <person name="Templeton M."/>
            <person name="Yandava C."/>
            <person name="Yarden O."/>
            <person name="Zeng Q."/>
            <person name="Rollins J.A."/>
            <person name="Lebrun M.H."/>
            <person name="Dickman M."/>
        </authorList>
    </citation>
    <scope>NUCLEOTIDE SEQUENCE [LARGE SCALE GENOMIC DNA]</scope>
    <source>
        <strain evidence="2">T4</strain>
    </source>
</reference>
<dbReference type="Proteomes" id="UP000008177">
    <property type="component" value="Unplaced contigs"/>
</dbReference>
<dbReference type="HOGENOM" id="CLU_2830913_0_0_1"/>
<dbReference type="AlphaFoldDB" id="G2Y813"/>
<proteinExistence type="predicted"/>
<dbReference type="EMBL" id="FQ790296">
    <property type="protein sequence ID" value="CCD48741.1"/>
    <property type="molecule type" value="Genomic_DNA"/>
</dbReference>
<organism evidence="1 2">
    <name type="scientific">Botryotinia fuckeliana (strain T4)</name>
    <name type="common">Noble rot fungus</name>
    <name type="synonym">Botrytis cinerea</name>
    <dbReference type="NCBI Taxonomy" id="999810"/>
    <lineage>
        <taxon>Eukaryota</taxon>
        <taxon>Fungi</taxon>
        <taxon>Dikarya</taxon>
        <taxon>Ascomycota</taxon>
        <taxon>Pezizomycotina</taxon>
        <taxon>Leotiomycetes</taxon>
        <taxon>Helotiales</taxon>
        <taxon>Sclerotiniaceae</taxon>
        <taxon>Botrytis</taxon>
    </lineage>
</organism>
<gene>
    <name evidence="1" type="ORF">BofuT4_uP033830.1</name>
</gene>
<dbReference type="InParanoid" id="G2Y813"/>
<evidence type="ECO:0000313" key="2">
    <source>
        <dbReference type="Proteomes" id="UP000008177"/>
    </source>
</evidence>
<protein>
    <submittedName>
        <fullName evidence="1">Uncharacterized protein</fullName>
    </submittedName>
</protein>
<sequence>MVNAGQTRVYEAVQLLPNLGLVFSSFNAPQARPNLQGPISIVFGSSDSPISNKLFMDFRDYTGISY</sequence>
<name>G2Y813_BOTF4</name>
<evidence type="ECO:0000313" key="1">
    <source>
        <dbReference type="EMBL" id="CCD48741.1"/>
    </source>
</evidence>